<evidence type="ECO:0000256" key="1">
    <source>
        <dbReference type="SAM" id="MobiDB-lite"/>
    </source>
</evidence>
<evidence type="ECO:0000313" key="2">
    <source>
        <dbReference type="EMBL" id="QPF93863.1"/>
    </source>
</evidence>
<dbReference type="RefSeq" id="WP_195803370.1">
    <property type="nucleotide sequence ID" value="NZ_CP061379.1"/>
</dbReference>
<keyword evidence="3" id="KW-1185">Reference proteome</keyword>
<dbReference type="Proteomes" id="UP000594621">
    <property type="component" value="Chromosome"/>
</dbReference>
<gene>
    <name evidence="2" type="ORF">IC761_11605</name>
</gene>
<evidence type="ECO:0008006" key="4">
    <source>
        <dbReference type="Google" id="ProtNLM"/>
    </source>
</evidence>
<protein>
    <recommendedName>
        <fullName evidence="4">General secretion pathway protein GspN</fullName>
    </recommendedName>
</protein>
<dbReference type="EMBL" id="CP061379">
    <property type="protein sequence ID" value="QPF93863.1"/>
    <property type="molecule type" value="Genomic_DNA"/>
</dbReference>
<dbReference type="AlphaFoldDB" id="A0A7S9D9T0"/>
<evidence type="ECO:0000313" key="3">
    <source>
        <dbReference type="Proteomes" id="UP000594621"/>
    </source>
</evidence>
<organism evidence="2 3">
    <name type="scientific">Bradyrhizobium commune</name>
    <dbReference type="NCBI Taxonomy" id="83627"/>
    <lineage>
        <taxon>Bacteria</taxon>
        <taxon>Pseudomonadati</taxon>
        <taxon>Pseudomonadota</taxon>
        <taxon>Alphaproteobacteria</taxon>
        <taxon>Hyphomicrobiales</taxon>
        <taxon>Nitrobacteraceae</taxon>
        <taxon>Bradyrhizobium</taxon>
    </lineage>
</organism>
<name>A0A7S9D9T0_9BRAD</name>
<feature type="compositionally biased region" description="Low complexity" evidence="1">
    <location>
        <begin position="183"/>
        <end position="201"/>
    </location>
</feature>
<feature type="region of interest" description="Disordered" evidence="1">
    <location>
        <begin position="91"/>
        <end position="119"/>
    </location>
</feature>
<proteinExistence type="predicted"/>
<sequence>MSGWLRPTGLAVLCAVVGIAETMAATSSRIDILPDEVAGTPSESIDVGALRPIASPARAVSKPALRGNPLWSVPFSALTVTQERPIFSATRRPPPRAVAVSPVEETHAPPPPKPADAPPPLTLVGAVIGEGDAIAILVNRIDQKVVRLRQGESLDGWSLTAVQPREVTFKQGDRSEVLALQRPDGTTAPAGSPATAPAPADAEGKLTMPTTANTSFAPFAPRSTPKNGESDGL</sequence>
<accession>A0A7S9D9T0</accession>
<dbReference type="KEGG" id="bcou:IC761_11605"/>
<feature type="region of interest" description="Disordered" evidence="1">
    <location>
        <begin position="183"/>
        <end position="233"/>
    </location>
</feature>
<feature type="compositionally biased region" description="Pro residues" evidence="1">
    <location>
        <begin position="108"/>
        <end position="119"/>
    </location>
</feature>
<reference evidence="2 3" key="1">
    <citation type="submission" date="2020-09" db="EMBL/GenBank/DDBJ databases">
        <title>Complete genomes of bradyrhizobia occurring on native shrubby legumes in Australia.</title>
        <authorList>
            <person name="Lafay B."/>
        </authorList>
    </citation>
    <scope>NUCLEOTIDE SEQUENCE [LARGE SCALE GENOMIC DNA]</scope>
    <source>
        <strain evidence="2 3">BDV5040</strain>
    </source>
</reference>